<evidence type="ECO:0000313" key="2">
    <source>
        <dbReference type="Proteomes" id="UP001143856"/>
    </source>
</evidence>
<name>A0ACC1NMV3_9PEZI</name>
<dbReference type="EMBL" id="JAPDGR010001656">
    <property type="protein sequence ID" value="KAJ2980647.1"/>
    <property type="molecule type" value="Genomic_DNA"/>
</dbReference>
<dbReference type="Proteomes" id="UP001143856">
    <property type="component" value="Unassembled WGS sequence"/>
</dbReference>
<organism evidence="1 2">
    <name type="scientific">Xylaria curta</name>
    <dbReference type="NCBI Taxonomy" id="42375"/>
    <lineage>
        <taxon>Eukaryota</taxon>
        <taxon>Fungi</taxon>
        <taxon>Dikarya</taxon>
        <taxon>Ascomycota</taxon>
        <taxon>Pezizomycotina</taxon>
        <taxon>Sordariomycetes</taxon>
        <taxon>Xylariomycetidae</taxon>
        <taxon>Xylariales</taxon>
        <taxon>Xylariaceae</taxon>
        <taxon>Xylaria</taxon>
    </lineage>
</organism>
<protein>
    <submittedName>
        <fullName evidence="1">Uncharacterized protein</fullName>
    </submittedName>
</protein>
<keyword evidence="2" id="KW-1185">Reference proteome</keyword>
<sequence>MRSSTILSPSCGPWKGQLQYRAPSDSLRPVHCDAMGTPFEEIVRSALRSQAHRYYIKPSSLDEGDLVVFPAISYDGALCEAQCFKKCELPRKLYLSRKRRIQRLQRSSNLMHELDEKDVKILVSRVPKNNAPIGSAMKNSYAYSTEKFPPLHYNDAGGTPDGSKLAKEVGEHSYAKVAAAFVG</sequence>
<proteinExistence type="predicted"/>
<comment type="caution">
    <text evidence="1">The sequence shown here is derived from an EMBL/GenBank/DDBJ whole genome shotgun (WGS) entry which is preliminary data.</text>
</comment>
<evidence type="ECO:0000313" key="1">
    <source>
        <dbReference type="EMBL" id="KAJ2980647.1"/>
    </source>
</evidence>
<reference evidence="1" key="1">
    <citation type="submission" date="2022-10" db="EMBL/GenBank/DDBJ databases">
        <title>Genome Sequence of Xylaria curta.</title>
        <authorList>
            <person name="Buettner E."/>
        </authorList>
    </citation>
    <scope>NUCLEOTIDE SEQUENCE</scope>
    <source>
        <strain evidence="1">Babe10</strain>
    </source>
</reference>
<gene>
    <name evidence="1" type="ORF">NUW58_g6888</name>
</gene>
<accession>A0ACC1NMV3</accession>